<evidence type="ECO:0000313" key="2">
    <source>
        <dbReference type="EMBL" id="KAG7471299.1"/>
    </source>
</evidence>
<sequence>MEDQRQVYHLPWLDSCLEETLLPGKPWHKVYDRLGRALAHEFLLRNSPQSRRSLELLGGHFLQAFLPSLVHDQIRQSAAVEETAAEELDVLCERAAERCQCQWKSDGSHAGVCQEMMDFVNDTHNLVASEMEQILALEERKRREEAELGPVELDSAWALVARGRPLSVESRDLHLTMHRNRAHNTTGPRSQFSSPPPPPLHCVESEVLGGALSAVLTSDPSRMQAVCERLGGQLLPASLRRSVWIEKLLKPEALKSSTTWALERRARERFGRTVERRVAVLKLRSATRSPISGLIENAVVEIYEQTPCMQAFASSEQMISESCKALNVLYVHSQVYQPRLVLWLFPLQIAFQQRTAKAEHSYELAMYLDLLLEGFLPGQAEIAAMAESVMRRVEEQDPDLSSHLRSCCSRNHILNPKDYAVELLSQEREKALEALDVTCPGDRHVADTKELLENPGIFLRKWIGEGFVSVLDLPAVLLVWDQLFMQVWNRRVMEDVCLALLMLLREALMAACDYQSVREVLSGHVNHLFTADIQRAWIHLQHGGRAADIPGFNRLDTRLLYGPFPEETAPHDSATRPLGEILPLGLRDVAISLILDLPNEGDLHQAWGKSFDPHAVSLTASVAWGNVNLCSKSTLLKPLVEERTPRRETTSEYEICYSDILLFDSLDLSDFREACSVKDTPAVIFEVVHSSDGNGLAPVTLGWARADLLVEQRAGSRSVLAPVELTSHVPILPGLVQDLPLGCSPSHSSTGLLLRGSEIHVTSFNPAKETHGPESSQSKTECLPSSEEPPFLYPPWVPHDPTLAVPHTATVHHPLDLYIDALHYIPDSATIVKVTGRFLRSGTEDLPDIMAFPDLSSSARSPEFHFRTTVNPGHQTPFDPSMLLLLRVYTISADGKELSVIGNCVVRLFDNTGRLNAGGHQLRLRGGMPPKESGPLTESSLCHYPTIPCSSLLIRILPHTPEFLQAPAYHSGFYFTDKAKPSQSELRIISTFQNNRHFPETVEAMVQELAEKKRVPPEQVPVWYEDRLDSRKQSHPQHPPMHLSPLRVVRYQQRAGIRVRVAQAFGLPDGLYVNAFSRVLKGAERGGHEKFRVVPPAESPPLD</sequence>
<dbReference type="Gene3D" id="1.10.472.80">
    <property type="entry name" value="Ypt/Rab-GAP domain of gyp1p, domain 3"/>
    <property type="match status" value="1"/>
</dbReference>
<gene>
    <name evidence="2" type="ORF">MATL_G00123060</name>
</gene>
<name>A0A9D3T553_MEGAT</name>
<proteinExistence type="predicted"/>
<evidence type="ECO:0000256" key="1">
    <source>
        <dbReference type="SAM" id="MobiDB-lite"/>
    </source>
</evidence>
<accession>A0A9D3T553</accession>
<dbReference type="EMBL" id="JAFDVH010000009">
    <property type="protein sequence ID" value="KAG7471299.1"/>
    <property type="molecule type" value="Genomic_DNA"/>
</dbReference>
<organism evidence="2 3">
    <name type="scientific">Megalops atlanticus</name>
    <name type="common">Tarpon</name>
    <name type="synonym">Clupea gigantea</name>
    <dbReference type="NCBI Taxonomy" id="7932"/>
    <lineage>
        <taxon>Eukaryota</taxon>
        <taxon>Metazoa</taxon>
        <taxon>Chordata</taxon>
        <taxon>Craniata</taxon>
        <taxon>Vertebrata</taxon>
        <taxon>Euteleostomi</taxon>
        <taxon>Actinopterygii</taxon>
        <taxon>Neopterygii</taxon>
        <taxon>Teleostei</taxon>
        <taxon>Elopiformes</taxon>
        <taxon>Megalopidae</taxon>
        <taxon>Megalops</taxon>
    </lineage>
</organism>
<reference evidence="2" key="1">
    <citation type="submission" date="2021-01" db="EMBL/GenBank/DDBJ databases">
        <authorList>
            <person name="Zahm M."/>
            <person name="Roques C."/>
            <person name="Cabau C."/>
            <person name="Klopp C."/>
            <person name="Donnadieu C."/>
            <person name="Jouanno E."/>
            <person name="Lampietro C."/>
            <person name="Louis A."/>
            <person name="Herpin A."/>
            <person name="Echchiki A."/>
            <person name="Berthelot C."/>
            <person name="Parey E."/>
            <person name="Roest-Crollius H."/>
            <person name="Braasch I."/>
            <person name="Postlethwait J."/>
            <person name="Bobe J."/>
            <person name="Montfort J."/>
            <person name="Bouchez O."/>
            <person name="Begum T."/>
            <person name="Mejri S."/>
            <person name="Adams A."/>
            <person name="Chen W.-J."/>
            <person name="Guiguen Y."/>
        </authorList>
    </citation>
    <scope>NUCLEOTIDE SEQUENCE</scope>
    <source>
        <strain evidence="2">YG-15Mar2019-1</strain>
        <tissue evidence="2">Brain</tissue>
    </source>
</reference>
<keyword evidence="3" id="KW-1185">Reference proteome</keyword>
<dbReference type="OrthoDB" id="70142at2759"/>
<dbReference type="InterPro" id="IPR035969">
    <property type="entry name" value="Rab-GAP_TBC_sf"/>
</dbReference>
<dbReference type="SUPFAM" id="SSF47923">
    <property type="entry name" value="Ypt/Rab-GAP domain of gyp1p"/>
    <property type="match status" value="1"/>
</dbReference>
<comment type="caution">
    <text evidence="2">The sequence shown here is derived from an EMBL/GenBank/DDBJ whole genome shotgun (WGS) entry which is preliminary data.</text>
</comment>
<dbReference type="AlphaFoldDB" id="A0A9D3T553"/>
<feature type="region of interest" description="Disordered" evidence="1">
    <location>
        <begin position="765"/>
        <end position="787"/>
    </location>
</feature>
<dbReference type="Proteomes" id="UP001046870">
    <property type="component" value="Chromosome 9"/>
</dbReference>
<protein>
    <submittedName>
        <fullName evidence="2">Uncharacterized protein</fullName>
    </submittedName>
</protein>
<evidence type="ECO:0000313" key="3">
    <source>
        <dbReference type="Proteomes" id="UP001046870"/>
    </source>
</evidence>